<dbReference type="InterPro" id="IPR038300">
    <property type="entry name" value="SASP_sf_alpha/beta"/>
</dbReference>
<dbReference type="GO" id="GO:0003690">
    <property type="term" value="F:double-stranded DNA binding"/>
    <property type="evidence" value="ECO:0007669"/>
    <property type="project" value="InterPro"/>
</dbReference>
<evidence type="ECO:0000313" key="1">
    <source>
        <dbReference type="EMBL" id="TVY00296.1"/>
    </source>
</evidence>
<dbReference type="RefSeq" id="WP_144854772.1">
    <property type="nucleotide sequence ID" value="NZ_VNJI01000077.1"/>
</dbReference>
<dbReference type="EMBL" id="VNJI01000077">
    <property type="protein sequence ID" value="TVY00296.1"/>
    <property type="molecule type" value="Genomic_DNA"/>
</dbReference>
<organism evidence="1 2">
    <name type="scientific">Paenibacillus cremeus</name>
    <dbReference type="NCBI Taxonomy" id="2163881"/>
    <lineage>
        <taxon>Bacteria</taxon>
        <taxon>Bacillati</taxon>
        <taxon>Bacillota</taxon>
        <taxon>Bacilli</taxon>
        <taxon>Bacillales</taxon>
        <taxon>Paenibacillaceae</taxon>
        <taxon>Paenibacillus</taxon>
    </lineage>
</organism>
<evidence type="ECO:0000313" key="2">
    <source>
        <dbReference type="Proteomes" id="UP000317036"/>
    </source>
</evidence>
<gene>
    <name evidence="1" type="ORF">FPZ49_33465</name>
</gene>
<protein>
    <submittedName>
        <fullName evidence="1">Alpha/beta-type small acid-soluble spore protein</fullName>
    </submittedName>
</protein>
<dbReference type="InterPro" id="IPR001448">
    <property type="entry name" value="SASP_alpha/beta-type"/>
</dbReference>
<proteinExistence type="predicted"/>
<dbReference type="Pfam" id="PF00269">
    <property type="entry name" value="SASP"/>
    <property type="match status" value="1"/>
</dbReference>
<dbReference type="Gene3D" id="6.10.10.80">
    <property type="entry name" value="Small, acid-soluble spore protein, alpha/beta type-like"/>
    <property type="match status" value="1"/>
</dbReference>
<dbReference type="OrthoDB" id="1683773at2"/>
<name>A0A559JK97_9BACL</name>
<sequence>MARRRRPMVPGAGHALDQFKAEVMRKEGYAVNPNQPDSVKYEVARTLGVPLQAPGNNGQLTTEQAGKVGGQIGGSMVREMIRMAQEKLAQK</sequence>
<comment type="caution">
    <text evidence="1">The sequence shown here is derived from an EMBL/GenBank/DDBJ whole genome shotgun (WGS) entry which is preliminary data.</text>
</comment>
<dbReference type="GO" id="GO:0006265">
    <property type="term" value="P:DNA topological change"/>
    <property type="evidence" value="ECO:0007669"/>
    <property type="project" value="InterPro"/>
</dbReference>
<reference evidence="1 2" key="1">
    <citation type="submission" date="2019-07" db="EMBL/GenBank/DDBJ databases">
        <authorList>
            <person name="Kim J."/>
        </authorList>
    </citation>
    <scope>NUCLEOTIDE SEQUENCE [LARGE SCALE GENOMIC DNA]</scope>
    <source>
        <strain evidence="1 2">JC52</strain>
    </source>
</reference>
<dbReference type="Proteomes" id="UP000317036">
    <property type="component" value="Unassembled WGS sequence"/>
</dbReference>
<keyword evidence="2" id="KW-1185">Reference proteome</keyword>
<dbReference type="AlphaFoldDB" id="A0A559JK97"/>
<accession>A0A559JK97</accession>